<organism evidence="1 2">
    <name type="scientific">Basidiobolus ranarum</name>
    <dbReference type="NCBI Taxonomy" id="34480"/>
    <lineage>
        <taxon>Eukaryota</taxon>
        <taxon>Fungi</taxon>
        <taxon>Fungi incertae sedis</taxon>
        <taxon>Zoopagomycota</taxon>
        <taxon>Entomophthoromycotina</taxon>
        <taxon>Basidiobolomycetes</taxon>
        <taxon>Basidiobolales</taxon>
        <taxon>Basidiobolaceae</taxon>
        <taxon>Basidiobolus</taxon>
    </lineage>
</organism>
<dbReference type="EMBL" id="JASJQH010001296">
    <property type="protein sequence ID" value="KAK9761631.1"/>
    <property type="molecule type" value="Genomic_DNA"/>
</dbReference>
<reference evidence="1 2" key="1">
    <citation type="submission" date="2023-04" db="EMBL/GenBank/DDBJ databases">
        <title>Genome of Basidiobolus ranarum AG-B5.</title>
        <authorList>
            <person name="Stajich J.E."/>
            <person name="Carter-House D."/>
            <person name="Gryganskyi A."/>
        </authorList>
    </citation>
    <scope>NUCLEOTIDE SEQUENCE [LARGE SCALE GENOMIC DNA]</scope>
    <source>
        <strain evidence="1 2">AG-B5</strain>
    </source>
</reference>
<evidence type="ECO:0000313" key="1">
    <source>
        <dbReference type="EMBL" id="KAK9761631.1"/>
    </source>
</evidence>
<keyword evidence="2" id="KW-1185">Reference proteome</keyword>
<name>A0ABR2WJG2_9FUNG</name>
<protein>
    <recommendedName>
        <fullName evidence="3">Sel1 repeat family protein</fullName>
    </recommendedName>
</protein>
<feature type="non-terminal residue" evidence="1">
    <location>
        <position position="232"/>
    </location>
</feature>
<gene>
    <name evidence="1" type="ORF">K7432_013330</name>
</gene>
<dbReference type="Proteomes" id="UP001479436">
    <property type="component" value="Unassembled WGS sequence"/>
</dbReference>
<proteinExistence type="predicted"/>
<evidence type="ECO:0008006" key="3">
    <source>
        <dbReference type="Google" id="ProtNLM"/>
    </source>
</evidence>
<evidence type="ECO:0000313" key="2">
    <source>
        <dbReference type="Proteomes" id="UP001479436"/>
    </source>
</evidence>
<dbReference type="SUPFAM" id="SSF81901">
    <property type="entry name" value="HCP-like"/>
    <property type="match status" value="1"/>
</dbReference>
<sequence length="232" mass="27883">MGMDWFERAASQGHKDAFDALIRHKLIGSSADIVKKTIYENFISKFKISSNGSYEYYMGKKYIIEENYDDAENMFIKSLEKGYEKSREALDIIYFLKYEDDVDQLEEIFLNSEEKDDFVQKISTWYIWKNNINGLGEWLLKLEEEYGYITNPELFIFELFINNLNIDEAELYSKDLNLEYCEYGYNEKKTIRKDELINQLSELLTTRRNIYDKYMMYITEEKDLQDNPFDEE</sequence>
<comment type="caution">
    <text evidence="1">The sequence shown here is derived from an EMBL/GenBank/DDBJ whole genome shotgun (WGS) entry which is preliminary data.</text>
</comment>
<accession>A0ABR2WJG2</accession>